<keyword evidence="3" id="KW-0762">Sugar transport</keyword>
<dbReference type="EMBL" id="SJPZ01000001">
    <property type="protein sequence ID" value="TWU67737.1"/>
    <property type="molecule type" value="Genomic_DNA"/>
</dbReference>
<dbReference type="PROSITE" id="PS50893">
    <property type="entry name" value="ABC_TRANSPORTER_2"/>
    <property type="match status" value="2"/>
</dbReference>
<comment type="caution">
    <text evidence="10">The sequence shown here is derived from an EMBL/GenBank/DDBJ whole genome shotgun (WGS) entry which is preliminary data.</text>
</comment>
<evidence type="ECO:0000313" key="10">
    <source>
        <dbReference type="EMBL" id="TWU67737.1"/>
    </source>
</evidence>
<evidence type="ECO:0000256" key="8">
    <source>
        <dbReference type="ARBA" id="ARBA00023136"/>
    </source>
</evidence>
<keyword evidence="7" id="KW-1278">Translocase</keyword>
<dbReference type="AlphaFoldDB" id="A0A5C6FXK6"/>
<protein>
    <submittedName>
        <fullName evidence="10">Galactose/methyl galactoside import ATP-binding protein MglA</fullName>
        <ecNumber evidence="10">3.6.3.17</ecNumber>
    </submittedName>
</protein>
<dbReference type="RefSeq" id="WP_146414076.1">
    <property type="nucleotide sequence ID" value="NZ_SJPZ01000001.1"/>
</dbReference>
<dbReference type="Proteomes" id="UP000316476">
    <property type="component" value="Unassembled WGS sequence"/>
</dbReference>
<feature type="domain" description="ABC transporter" evidence="9">
    <location>
        <begin position="255"/>
        <end position="506"/>
    </location>
</feature>
<dbReference type="PROSITE" id="PS00211">
    <property type="entry name" value="ABC_TRANSPORTER_1"/>
    <property type="match status" value="1"/>
</dbReference>
<dbReference type="InterPro" id="IPR003593">
    <property type="entry name" value="AAA+_ATPase"/>
</dbReference>
<accession>A0A5C6FXK6</accession>
<evidence type="ECO:0000259" key="9">
    <source>
        <dbReference type="PROSITE" id="PS50893"/>
    </source>
</evidence>
<dbReference type="GO" id="GO:0005524">
    <property type="term" value="F:ATP binding"/>
    <property type="evidence" value="ECO:0007669"/>
    <property type="project" value="UniProtKB-KW"/>
</dbReference>
<reference evidence="10 11" key="1">
    <citation type="submission" date="2019-02" db="EMBL/GenBank/DDBJ databases">
        <title>Deep-cultivation of Planctomycetes and their phenomic and genomic characterization uncovers novel biology.</title>
        <authorList>
            <person name="Wiegand S."/>
            <person name="Jogler M."/>
            <person name="Boedeker C."/>
            <person name="Pinto D."/>
            <person name="Vollmers J."/>
            <person name="Rivas-Marin E."/>
            <person name="Kohn T."/>
            <person name="Peeters S.H."/>
            <person name="Heuer A."/>
            <person name="Rast P."/>
            <person name="Oberbeckmann S."/>
            <person name="Bunk B."/>
            <person name="Jeske O."/>
            <person name="Meyerdierks A."/>
            <person name="Storesund J.E."/>
            <person name="Kallscheuer N."/>
            <person name="Luecker S."/>
            <person name="Lage O.M."/>
            <person name="Pohl T."/>
            <person name="Merkel B.J."/>
            <person name="Hornburger P."/>
            <person name="Mueller R.-W."/>
            <person name="Bruemmer F."/>
            <person name="Labrenz M."/>
            <person name="Spormann A.M."/>
            <person name="Op Den Camp H."/>
            <person name="Overmann J."/>
            <person name="Amann R."/>
            <person name="Jetten M.S.M."/>
            <person name="Mascher T."/>
            <person name="Medema M.H."/>
            <person name="Devos D.P."/>
            <person name="Kaster A.-K."/>
            <person name="Ovreas L."/>
            <person name="Rohde M."/>
            <person name="Galperin M.Y."/>
            <person name="Jogler C."/>
        </authorList>
    </citation>
    <scope>NUCLEOTIDE SEQUENCE [LARGE SCALE GENOMIC DNA]</scope>
    <source>
        <strain evidence="10 11">V7</strain>
    </source>
</reference>
<name>A0A5C6FXK6_9PLAN</name>
<dbReference type="CDD" id="cd03216">
    <property type="entry name" value="ABC_Carb_Monos_I"/>
    <property type="match status" value="1"/>
</dbReference>
<feature type="domain" description="ABC transporter" evidence="9">
    <location>
        <begin position="20"/>
        <end position="256"/>
    </location>
</feature>
<keyword evidence="2" id="KW-1003">Cell membrane</keyword>
<dbReference type="InterPro" id="IPR050107">
    <property type="entry name" value="ABC_carbohydrate_import_ATPase"/>
</dbReference>
<evidence type="ECO:0000256" key="6">
    <source>
        <dbReference type="ARBA" id="ARBA00022840"/>
    </source>
</evidence>
<dbReference type="PANTHER" id="PTHR43790">
    <property type="entry name" value="CARBOHYDRATE TRANSPORT ATP-BINDING PROTEIN MG119-RELATED"/>
    <property type="match status" value="1"/>
</dbReference>
<keyword evidence="10" id="KW-0378">Hydrolase</keyword>
<evidence type="ECO:0000256" key="7">
    <source>
        <dbReference type="ARBA" id="ARBA00022967"/>
    </source>
</evidence>
<gene>
    <name evidence="10" type="primary">mglA</name>
    <name evidence="10" type="ORF">V7x_33140</name>
</gene>
<dbReference type="OrthoDB" id="9771863at2"/>
<dbReference type="InterPro" id="IPR027417">
    <property type="entry name" value="P-loop_NTPase"/>
</dbReference>
<dbReference type="GO" id="GO:0016887">
    <property type="term" value="F:ATP hydrolysis activity"/>
    <property type="evidence" value="ECO:0007669"/>
    <property type="project" value="InterPro"/>
</dbReference>
<keyword evidence="5" id="KW-0547">Nucleotide-binding</keyword>
<dbReference type="InterPro" id="IPR017871">
    <property type="entry name" value="ABC_transporter-like_CS"/>
</dbReference>
<dbReference type="CDD" id="cd03215">
    <property type="entry name" value="ABC_Carb_Monos_II"/>
    <property type="match status" value="1"/>
</dbReference>
<evidence type="ECO:0000256" key="2">
    <source>
        <dbReference type="ARBA" id="ARBA00022475"/>
    </source>
</evidence>
<keyword evidence="6 10" id="KW-0067">ATP-binding</keyword>
<dbReference type="EC" id="3.6.3.17" evidence="10"/>
<sequence>MTGDDPSNQPSESIDDRSVVAAEGLGKRYGPHWVLRDVSIRLRPGQVMALLGENGAGKSTMIKILSGAVVPDEGSLSVSGAPIRFGRPDVSRRSGIATVYQELSVCDDLNVEDNIMLGREHGRIGTLNRRSQRQIVDAALQRLGHADLDPKTQVGDLSVAAKQLVEIARAIAGNAKLLILDEPTSSLTAADVRQLFEVTRKLADEGLAVLYISHFLEEVRQLCDSYTVLRDGRMTGSGQLSDAGESEIVRLMVGRDVDDLYPQTERCTGDPVLRCQNVTGAGIASPTDLTVHRGEILGIAGLIGAGRTELVEAVFGMRSRGGGVEMNDNTIPPEHPAAAIAAGLSLVSEDRKGQGLAQNLSIADNTTLSRLGPYATAGVLNEKRRHHAVDELIEQLQVKCRGGRQTVGELSGGNQQKVALARSLHEQADCLILDEPTRGVDVGTKAQIYRLIGRTAADGTAILFISSYFQELLHMCDRIAVMARGRIVEIRDAKDWDEHDLLIASMKT</sequence>
<keyword evidence="4" id="KW-0677">Repeat</keyword>
<proteinExistence type="predicted"/>
<evidence type="ECO:0000256" key="5">
    <source>
        <dbReference type="ARBA" id="ARBA00022741"/>
    </source>
</evidence>
<evidence type="ECO:0000256" key="1">
    <source>
        <dbReference type="ARBA" id="ARBA00022448"/>
    </source>
</evidence>
<keyword evidence="1" id="KW-0813">Transport</keyword>
<evidence type="ECO:0000256" key="3">
    <source>
        <dbReference type="ARBA" id="ARBA00022597"/>
    </source>
</evidence>
<evidence type="ECO:0000256" key="4">
    <source>
        <dbReference type="ARBA" id="ARBA00022737"/>
    </source>
</evidence>
<dbReference type="SMART" id="SM00382">
    <property type="entry name" value="AAA"/>
    <property type="match status" value="2"/>
</dbReference>
<dbReference type="InterPro" id="IPR003439">
    <property type="entry name" value="ABC_transporter-like_ATP-bd"/>
</dbReference>
<dbReference type="Gene3D" id="3.40.50.300">
    <property type="entry name" value="P-loop containing nucleotide triphosphate hydrolases"/>
    <property type="match status" value="2"/>
</dbReference>
<dbReference type="Pfam" id="PF00005">
    <property type="entry name" value="ABC_tran"/>
    <property type="match status" value="2"/>
</dbReference>
<dbReference type="PANTHER" id="PTHR43790:SF3">
    <property type="entry name" value="D-ALLOSE IMPORT ATP-BINDING PROTEIN ALSA-RELATED"/>
    <property type="match status" value="1"/>
</dbReference>
<evidence type="ECO:0000313" key="11">
    <source>
        <dbReference type="Proteomes" id="UP000316476"/>
    </source>
</evidence>
<keyword evidence="8" id="KW-0472">Membrane</keyword>
<organism evidence="10 11">
    <name type="scientific">Crateriforma conspicua</name>
    <dbReference type="NCBI Taxonomy" id="2527996"/>
    <lineage>
        <taxon>Bacteria</taxon>
        <taxon>Pseudomonadati</taxon>
        <taxon>Planctomycetota</taxon>
        <taxon>Planctomycetia</taxon>
        <taxon>Planctomycetales</taxon>
        <taxon>Planctomycetaceae</taxon>
        <taxon>Crateriforma</taxon>
    </lineage>
</organism>
<dbReference type="SUPFAM" id="SSF52540">
    <property type="entry name" value="P-loop containing nucleoside triphosphate hydrolases"/>
    <property type="match status" value="2"/>
</dbReference>